<evidence type="ECO:0000313" key="4">
    <source>
        <dbReference type="EMBL" id="GBG61303.1"/>
    </source>
</evidence>
<dbReference type="OrthoDB" id="429950at2759"/>
<organism evidence="4 5">
    <name type="scientific">Chara braunii</name>
    <name type="common">Braun's stonewort</name>
    <dbReference type="NCBI Taxonomy" id="69332"/>
    <lineage>
        <taxon>Eukaryota</taxon>
        <taxon>Viridiplantae</taxon>
        <taxon>Streptophyta</taxon>
        <taxon>Charophyceae</taxon>
        <taxon>Charales</taxon>
        <taxon>Characeae</taxon>
        <taxon>Chara</taxon>
    </lineage>
</organism>
<dbReference type="EMBL" id="BFEA01000018">
    <property type="protein sequence ID" value="GBG61303.1"/>
    <property type="molecule type" value="Genomic_DNA"/>
</dbReference>
<evidence type="ECO:0000256" key="2">
    <source>
        <dbReference type="ARBA" id="ARBA00022679"/>
    </source>
</evidence>
<dbReference type="Gramene" id="GBG61303">
    <property type="protein sequence ID" value="GBG61303"/>
    <property type="gene ID" value="CBR_g19836"/>
</dbReference>
<dbReference type="Proteomes" id="UP000265515">
    <property type="component" value="Unassembled WGS sequence"/>
</dbReference>
<dbReference type="STRING" id="69332.A0A388JU71"/>
<evidence type="ECO:0000256" key="3">
    <source>
        <dbReference type="ARBA" id="ARBA00023027"/>
    </source>
</evidence>
<dbReference type="PANTHER" id="PTHR10459:SF80">
    <property type="entry name" value="POLY [ADP-RIBOSE] POLYMERASE 1"/>
    <property type="match status" value="1"/>
</dbReference>
<accession>A0A388JU71</accession>
<dbReference type="GO" id="GO:0006302">
    <property type="term" value="P:double-strand break repair"/>
    <property type="evidence" value="ECO:0007669"/>
    <property type="project" value="TreeGrafter"/>
</dbReference>
<name>A0A388JU71_CHABU</name>
<keyword evidence="5" id="KW-1185">Reference proteome</keyword>
<dbReference type="GO" id="GO:1990404">
    <property type="term" value="F:NAD+-protein mono-ADP-ribosyltransferase activity"/>
    <property type="evidence" value="ECO:0007669"/>
    <property type="project" value="TreeGrafter"/>
</dbReference>
<evidence type="ECO:0000313" key="5">
    <source>
        <dbReference type="Proteomes" id="UP000265515"/>
    </source>
</evidence>
<dbReference type="GO" id="GO:0070212">
    <property type="term" value="P:protein poly-ADP-ribosylation"/>
    <property type="evidence" value="ECO:0007669"/>
    <property type="project" value="TreeGrafter"/>
</dbReference>
<keyword evidence="1" id="KW-0328">Glycosyltransferase</keyword>
<proteinExistence type="predicted"/>
<dbReference type="AlphaFoldDB" id="A0A388JU71"/>
<dbReference type="GO" id="GO:0003950">
    <property type="term" value="F:NAD+ poly-ADP-ribosyltransferase activity"/>
    <property type="evidence" value="ECO:0007669"/>
    <property type="project" value="TreeGrafter"/>
</dbReference>
<comment type="caution">
    <text evidence="4">The sequence shown here is derived from an EMBL/GenBank/DDBJ whole genome shotgun (WGS) entry which is preliminary data.</text>
</comment>
<gene>
    <name evidence="4" type="ORF">CBR_g19836</name>
</gene>
<keyword evidence="3" id="KW-0520">NAD</keyword>
<dbReference type="SUPFAM" id="SSF56399">
    <property type="entry name" value="ADP-ribosylation"/>
    <property type="match status" value="1"/>
</dbReference>
<dbReference type="InterPro" id="IPR050800">
    <property type="entry name" value="ARTD/PARP"/>
</dbReference>
<keyword evidence="2" id="KW-0808">Transferase</keyword>
<protein>
    <submittedName>
        <fullName evidence="4">Uncharacterized protein</fullName>
    </submittedName>
</protein>
<dbReference type="GO" id="GO:0005730">
    <property type="term" value="C:nucleolus"/>
    <property type="evidence" value="ECO:0007669"/>
    <property type="project" value="TreeGrafter"/>
</dbReference>
<sequence length="157" mass="17701">MMLEALRDIEIAAKLVSEEGDEGEDALDTNYKKLKCPIVPLPQDGPEFNLIKKYLKNTHAPTHKSGNAKIESLAATFSIAGFRSFITCRLPLAVLMPFHSVWTGHLLMQAWDLELLDVFRVDREPQAKATSTRHLEISFITRCLCGTVLGQQIMWVF</sequence>
<dbReference type="PANTHER" id="PTHR10459">
    <property type="entry name" value="DNA LIGASE"/>
    <property type="match status" value="1"/>
</dbReference>
<evidence type="ECO:0000256" key="1">
    <source>
        <dbReference type="ARBA" id="ARBA00022676"/>
    </source>
</evidence>
<reference evidence="4 5" key="1">
    <citation type="journal article" date="2018" name="Cell">
        <title>The Chara Genome: Secondary Complexity and Implications for Plant Terrestrialization.</title>
        <authorList>
            <person name="Nishiyama T."/>
            <person name="Sakayama H."/>
            <person name="Vries J.D."/>
            <person name="Buschmann H."/>
            <person name="Saint-Marcoux D."/>
            <person name="Ullrich K.K."/>
            <person name="Haas F.B."/>
            <person name="Vanderstraeten L."/>
            <person name="Becker D."/>
            <person name="Lang D."/>
            <person name="Vosolsobe S."/>
            <person name="Rombauts S."/>
            <person name="Wilhelmsson P.K.I."/>
            <person name="Janitza P."/>
            <person name="Kern R."/>
            <person name="Heyl A."/>
            <person name="Rumpler F."/>
            <person name="Villalobos L.I.A.C."/>
            <person name="Clay J.M."/>
            <person name="Skokan R."/>
            <person name="Toyoda A."/>
            <person name="Suzuki Y."/>
            <person name="Kagoshima H."/>
            <person name="Schijlen E."/>
            <person name="Tajeshwar N."/>
            <person name="Catarino B."/>
            <person name="Hetherington A.J."/>
            <person name="Saltykova A."/>
            <person name="Bonnot C."/>
            <person name="Breuninger H."/>
            <person name="Symeonidi A."/>
            <person name="Radhakrishnan G.V."/>
            <person name="Van Nieuwerburgh F."/>
            <person name="Deforce D."/>
            <person name="Chang C."/>
            <person name="Karol K.G."/>
            <person name="Hedrich R."/>
            <person name="Ulvskov P."/>
            <person name="Glockner G."/>
            <person name="Delwiche C.F."/>
            <person name="Petrasek J."/>
            <person name="Van de Peer Y."/>
            <person name="Friml J."/>
            <person name="Beilby M."/>
            <person name="Dolan L."/>
            <person name="Kohara Y."/>
            <person name="Sugano S."/>
            <person name="Fujiyama A."/>
            <person name="Delaux P.-M."/>
            <person name="Quint M."/>
            <person name="TheiBen G."/>
            <person name="Hagemann M."/>
            <person name="Harholt J."/>
            <person name="Dunand C."/>
            <person name="Zachgo S."/>
            <person name="Langdale J."/>
            <person name="Maumus F."/>
            <person name="Straeten D.V.D."/>
            <person name="Gould S.B."/>
            <person name="Rensing S.A."/>
        </authorList>
    </citation>
    <scope>NUCLEOTIDE SEQUENCE [LARGE SCALE GENOMIC DNA]</scope>
    <source>
        <strain evidence="4 5">S276</strain>
    </source>
</reference>